<proteinExistence type="predicted"/>
<dbReference type="EMBL" id="CAUYUJ010013669">
    <property type="protein sequence ID" value="CAK0836568.1"/>
    <property type="molecule type" value="Genomic_DNA"/>
</dbReference>
<feature type="region of interest" description="Disordered" evidence="1">
    <location>
        <begin position="44"/>
        <end position="66"/>
    </location>
</feature>
<organism evidence="2 3">
    <name type="scientific">Prorocentrum cordatum</name>
    <dbReference type="NCBI Taxonomy" id="2364126"/>
    <lineage>
        <taxon>Eukaryota</taxon>
        <taxon>Sar</taxon>
        <taxon>Alveolata</taxon>
        <taxon>Dinophyceae</taxon>
        <taxon>Prorocentrales</taxon>
        <taxon>Prorocentraceae</taxon>
        <taxon>Prorocentrum</taxon>
    </lineage>
</organism>
<accession>A0ABN9SVX7</accession>
<evidence type="ECO:0000256" key="1">
    <source>
        <dbReference type="SAM" id="MobiDB-lite"/>
    </source>
</evidence>
<evidence type="ECO:0000313" key="3">
    <source>
        <dbReference type="Proteomes" id="UP001189429"/>
    </source>
</evidence>
<evidence type="ECO:0000313" key="2">
    <source>
        <dbReference type="EMBL" id="CAK0836568.1"/>
    </source>
</evidence>
<protein>
    <submittedName>
        <fullName evidence="2">Uncharacterized protein</fullName>
    </submittedName>
</protein>
<feature type="region of interest" description="Disordered" evidence="1">
    <location>
        <begin position="119"/>
        <end position="246"/>
    </location>
</feature>
<gene>
    <name evidence="2" type="ORF">PCOR1329_LOCUS33011</name>
</gene>
<dbReference type="Proteomes" id="UP001189429">
    <property type="component" value="Unassembled WGS sequence"/>
</dbReference>
<feature type="compositionally biased region" description="Low complexity" evidence="1">
    <location>
        <begin position="163"/>
        <end position="181"/>
    </location>
</feature>
<keyword evidence="3" id="KW-1185">Reference proteome</keyword>
<comment type="caution">
    <text evidence="2">The sequence shown here is derived from an EMBL/GenBank/DDBJ whole genome shotgun (WGS) entry which is preliminary data.</text>
</comment>
<sequence length="246" mass="25097">MEKVLRELSVEFSDFCAVALRRLRAAAAEELEAERARLARARILGAEDGQGRSAKQKRPLGSVGLAATGDRGARRLLRGVAAAAAARSSKAAPATLRRAAPTAAAPAAKAIPAKAAPRAVAAGPPPAKAAPAAGAARDGRLRPPPKASPLQHGRRPLGHAEPVEPAALAPGASAPAVGAEAACEEDESRMFPDEPDGERLSFIPKRAAAESQAADRAEAEAPPAAPEQTPRPKRMPVPTGSPLGPL</sequence>
<reference evidence="2" key="1">
    <citation type="submission" date="2023-10" db="EMBL/GenBank/DDBJ databases">
        <authorList>
            <person name="Chen Y."/>
            <person name="Shah S."/>
            <person name="Dougan E. K."/>
            <person name="Thang M."/>
            <person name="Chan C."/>
        </authorList>
    </citation>
    <scope>NUCLEOTIDE SEQUENCE [LARGE SCALE GENOMIC DNA]</scope>
</reference>
<name>A0ABN9SVX7_9DINO</name>